<dbReference type="InParanoid" id="A0A0H2SNV5"/>
<dbReference type="EMBL" id="KQ085891">
    <property type="protein sequence ID" value="KLO18781.1"/>
    <property type="molecule type" value="Genomic_DNA"/>
</dbReference>
<evidence type="ECO:0000313" key="2">
    <source>
        <dbReference type="EMBL" id="KLO18781.1"/>
    </source>
</evidence>
<organism evidence="2 3">
    <name type="scientific">Schizopora paradoxa</name>
    <dbReference type="NCBI Taxonomy" id="27342"/>
    <lineage>
        <taxon>Eukaryota</taxon>
        <taxon>Fungi</taxon>
        <taxon>Dikarya</taxon>
        <taxon>Basidiomycota</taxon>
        <taxon>Agaricomycotina</taxon>
        <taxon>Agaricomycetes</taxon>
        <taxon>Hymenochaetales</taxon>
        <taxon>Schizoporaceae</taxon>
        <taxon>Schizopora</taxon>
    </lineage>
</organism>
<reference evidence="2 3" key="1">
    <citation type="submission" date="2015-04" db="EMBL/GenBank/DDBJ databases">
        <title>Complete genome sequence of Schizopora paradoxa KUC8140, a cosmopolitan wood degrader in East Asia.</title>
        <authorList>
            <consortium name="DOE Joint Genome Institute"/>
            <person name="Min B."/>
            <person name="Park H."/>
            <person name="Jang Y."/>
            <person name="Kim J.-J."/>
            <person name="Kim K.H."/>
            <person name="Pangilinan J."/>
            <person name="Lipzen A."/>
            <person name="Riley R."/>
            <person name="Grigoriev I.V."/>
            <person name="Spatafora J.W."/>
            <person name="Choi I.-G."/>
        </authorList>
    </citation>
    <scope>NUCLEOTIDE SEQUENCE [LARGE SCALE GENOMIC DNA]</scope>
    <source>
        <strain evidence="2 3">KUC8140</strain>
    </source>
</reference>
<gene>
    <name evidence="2" type="ORF">SCHPADRAFT_993234</name>
</gene>
<feature type="region of interest" description="Disordered" evidence="1">
    <location>
        <begin position="204"/>
        <end position="226"/>
    </location>
</feature>
<accession>A0A0H2SNV5</accession>
<name>A0A0H2SNV5_9AGAM</name>
<protein>
    <submittedName>
        <fullName evidence="2">Uncharacterized protein</fullName>
    </submittedName>
</protein>
<sequence length="269" mass="30197">MEVDVLSPRNAFRSSVNYESRKRARSPSSPSPVERSSKRQVASPPDCRGTDTSHFMPVAMLRMRRGEDEWVDQTRELTIESPLLGNDAPNDTHFQPSDEMEVSMREDIQMASQASLEALDPRMDVRQDPLPATQGFLREDTLNTSPFTPQYASPLILATELPFADTTMLQSEISQKTPQPPPHVGDQTIVDSTSMIDEDEFEYPPPSATDTSYSEFPPPTRRITNGGQVVPKRVTMGYRANCEKCRQKVPGHWMHLVGDDDDWINSLGS</sequence>
<keyword evidence="3" id="KW-1185">Reference proteome</keyword>
<dbReference type="OrthoDB" id="3200438at2759"/>
<dbReference type="AlphaFoldDB" id="A0A0H2SNV5"/>
<evidence type="ECO:0000313" key="3">
    <source>
        <dbReference type="Proteomes" id="UP000053477"/>
    </source>
</evidence>
<feature type="region of interest" description="Disordered" evidence="1">
    <location>
        <begin position="1"/>
        <end position="54"/>
    </location>
</feature>
<proteinExistence type="predicted"/>
<evidence type="ECO:0000256" key="1">
    <source>
        <dbReference type="SAM" id="MobiDB-lite"/>
    </source>
</evidence>
<dbReference type="Proteomes" id="UP000053477">
    <property type="component" value="Unassembled WGS sequence"/>
</dbReference>
<dbReference type="STRING" id="27342.A0A0H2SNV5"/>